<sequence length="20" mass="2426">MSLAFMPLYLLKIPLKFLWT</sequence>
<name>A0A2P2PDK1_RHIMU</name>
<dbReference type="EMBL" id="GGEC01072326">
    <property type="protein sequence ID" value="MBX52810.1"/>
    <property type="molecule type" value="Transcribed_RNA"/>
</dbReference>
<protein>
    <submittedName>
        <fullName evidence="1">Uncharacterized protein</fullName>
    </submittedName>
</protein>
<accession>A0A2P2PDK1</accession>
<dbReference type="AlphaFoldDB" id="A0A2P2PDK1"/>
<reference evidence="1" key="1">
    <citation type="submission" date="2018-02" db="EMBL/GenBank/DDBJ databases">
        <title>Rhizophora mucronata_Transcriptome.</title>
        <authorList>
            <person name="Meera S.P."/>
            <person name="Sreeshan A."/>
            <person name="Augustine A."/>
        </authorList>
    </citation>
    <scope>NUCLEOTIDE SEQUENCE</scope>
    <source>
        <tissue evidence="1">Leaf</tissue>
    </source>
</reference>
<proteinExistence type="predicted"/>
<evidence type="ECO:0000313" key="1">
    <source>
        <dbReference type="EMBL" id="MBX52810.1"/>
    </source>
</evidence>
<organism evidence="1">
    <name type="scientific">Rhizophora mucronata</name>
    <name type="common">Asiatic mangrove</name>
    <dbReference type="NCBI Taxonomy" id="61149"/>
    <lineage>
        <taxon>Eukaryota</taxon>
        <taxon>Viridiplantae</taxon>
        <taxon>Streptophyta</taxon>
        <taxon>Embryophyta</taxon>
        <taxon>Tracheophyta</taxon>
        <taxon>Spermatophyta</taxon>
        <taxon>Magnoliopsida</taxon>
        <taxon>eudicotyledons</taxon>
        <taxon>Gunneridae</taxon>
        <taxon>Pentapetalae</taxon>
        <taxon>rosids</taxon>
        <taxon>fabids</taxon>
        <taxon>Malpighiales</taxon>
        <taxon>Rhizophoraceae</taxon>
        <taxon>Rhizophora</taxon>
    </lineage>
</organism>